<evidence type="ECO:0000313" key="10">
    <source>
        <dbReference type="Proteomes" id="UP000220527"/>
    </source>
</evidence>
<dbReference type="OrthoDB" id="9814556at2"/>
<comment type="similarity">
    <text evidence="2 7">Belongs to the carotenoid/retinoid oxidoreductase family.</text>
</comment>
<keyword evidence="4 7" id="KW-0125">Carotenoid biosynthesis</keyword>
<proteinExistence type="inferred from homology"/>
<dbReference type="Proteomes" id="UP000220527">
    <property type="component" value="Unassembled WGS sequence"/>
</dbReference>
<dbReference type="InterPro" id="IPR002937">
    <property type="entry name" value="Amino_oxidase"/>
</dbReference>
<dbReference type="InterPro" id="IPR014105">
    <property type="entry name" value="Carotenoid/retinoid_OxRdtase"/>
</dbReference>
<dbReference type="FunFam" id="3.50.50.60:FF:000378">
    <property type="entry name" value="Phytoene desaturase"/>
    <property type="match status" value="1"/>
</dbReference>
<feature type="domain" description="Amine oxidase" evidence="8">
    <location>
        <begin position="13"/>
        <end position="485"/>
    </location>
</feature>
<keyword evidence="3" id="KW-0285">Flavoprotein</keyword>
<sequence length="494" mass="56497">MRRKIIVIGSGFGGLSVAIRLAARGHQVSILEKRDKPGGRAYVYQTKGFTFDSGPTVVTAPFMFDDIWKAAGRRREDYFKLQPCDPYYRIFNHSKQGRYLEYGDDEQALLEQIRSWNPRDVEGYKKFMATTQAIFEKGFVELADKPFLRFTDMLRVAPDLARMKSYMSTYSYVARFIKNDFLRRCFSFHPLFIGGNPFDASSIYAMVHYLEREWGVHHAVGGTGAIVTAMERLFKELGGRIEYNAEVDEILVEKRRAVGVRMLDGSERRADCIVSNADSAYTYHRLIAPRHRRVYTDRALARKKYSMSLVVIYLGINRRYDDTDLVQHNIVFGKRYKGLLHDIFNRRRLSRDFSLYIHRSSHADPNMAPAGCESLYILSPVPHMGSGVDWSQVGRGYRDTIIKFVEDHYMPNLSKHIVAEHMVDPRYYQNALNTYLGSGFSIQPILTQSAWFRPHNRSEDVDQLYFVGAGTHPGAGLPGVLSSAIIVENLIGSA</sequence>
<keyword evidence="6 7" id="KW-0560">Oxidoreductase</keyword>
<evidence type="ECO:0000256" key="2">
    <source>
        <dbReference type="ARBA" id="ARBA00006046"/>
    </source>
</evidence>
<reference evidence="10" key="1">
    <citation type="submission" date="2017-08" db="EMBL/GenBank/DDBJ databases">
        <authorList>
            <person name="Grouzdev D.S."/>
            <person name="Gaisin V.A."/>
            <person name="Rysina M.S."/>
            <person name="Gorlenko V.M."/>
        </authorList>
    </citation>
    <scope>NUCLEOTIDE SEQUENCE [LARGE SCALE GENOMIC DNA]</scope>
    <source>
        <strain evidence="10">Kir15-3F</strain>
    </source>
</reference>
<gene>
    <name evidence="9" type="ORF">CJ255_12600</name>
</gene>
<dbReference type="Gene3D" id="3.50.50.60">
    <property type="entry name" value="FAD/NAD(P)-binding domain"/>
    <property type="match status" value="2"/>
</dbReference>
<dbReference type="PANTHER" id="PTHR43734">
    <property type="entry name" value="PHYTOENE DESATURASE"/>
    <property type="match status" value="1"/>
</dbReference>
<dbReference type="SUPFAM" id="SSF51905">
    <property type="entry name" value="FAD/NAD(P)-binding domain"/>
    <property type="match status" value="1"/>
</dbReference>
<comment type="caution">
    <text evidence="9">The sequence shown here is derived from an EMBL/GenBank/DDBJ whole genome shotgun (WGS) entry which is preliminary data.</text>
</comment>
<dbReference type="GO" id="GO:0016491">
    <property type="term" value="F:oxidoreductase activity"/>
    <property type="evidence" value="ECO:0007669"/>
    <property type="project" value="UniProtKB-KW"/>
</dbReference>
<evidence type="ECO:0000313" key="9">
    <source>
        <dbReference type="EMBL" id="PDW02691.1"/>
    </source>
</evidence>
<dbReference type="GO" id="GO:0016117">
    <property type="term" value="P:carotenoid biosynthetic process"/>
    <property type="evidence" value="ECO:0007669"/>
    <property type="project" value="UniProtKB-KW"/>
</dbReference>
<evidence type="ECO:0000256" key="3">
    <source>
        <dbReference type="ARBA" id="ARBA00022630"/>
    </source>
</evidence>
<evidence type="ECO:0000256" key="7">
    <source>
        <dbReference type="RuleBase" id="RU362075"/>
    </source>
</evidence>
<evidence type="ECO:0000259" key="8">
    <source>
        <dbReference type="Pfam" id="PF01593"/>
    </source>
</evidence>
<evidence type="ECO:0000256" key="6">
    <source>
        <dbReference type="ARBA" id="ARBA00023002"/>
    </source>
</evidence>
<evidence type="ECO:0000256" key="1">
    <source>
        <dbReference type="ARBA" id="ARBA00004829"/>
    </source>
</evidence>
<name>A0A2A6RIC1_9CHLR</name>
<organism evidence="9 10">
    <name type="scientific">Candidatus Viridilinea mediisalina</name>
    <dbReference type="NCBI Taxonomy" id="2024553"/>
    <lineage>
        <taxon>Bacteria</taxon>
        <taxon>Bacillati</taxon>
        <taxon>Chloroflexota</taxon>
        <taxon>Chloroflexia</taxon>
        <taxon>Chloroflexales</taxon>
        <taxon>Chloroflexineae</taxon>
        <taxon>Oscillochloridaceae</taxon>
        <taxon>Candidatus Viridilinea</taxon>
    </lineage>
</organism>
<dbReference type="NCBIfam" id="TIGR02734">
    <property type="entry name" value="crtI_fam"/>
    <property type="match status" value="1"/>
</dbReference>
<protein>
    <submittedName>
        <fullName evidence="9">Phytoene dehydrogenase</fullName>
    </submittedName>
</protein>
<dbReference type="PANTHER" id="PTHR43734:SF3">
    <property type="entry name" value="B-CAROTENE KETOLASE"/>
    <property type="match status" value="1"/>
</dbReference>
<dbReference type="AlphaFoldDB" id="A0A2A6RIC1"/>
<evidence type="ECO:0000256" key="4">
    <source>
        <dbReference type="ARBA" id="ARBA00022746"/>
    </source>
</evidence>
<dbReference type="RefSeq" id="WP_097644457.1">
    <property type="nucleotide sequence ID" value="NZ_NQWI01000055.1"/>
</dbReference>
<accession>A0A2A6RIC1</accession>
<dbReference type="InterPro" id="IPR036188">
    <property type="entry name" value="FAD/NAD-bd_sf"/>
</dbReference>
<keyword evidence="5" id="KW-0274">FAD</keyword>
<keyword evidence="10" id="KW-1185">Reference proteome</keyword>
<comment type="pathway">
    <text evidence="1 7">Carotenoid biosynthesis.</text>
</comment>
<evidence type="ECO:0000256" key="5">
    <source>
        <dbReference type="ARBA" id="ARBA00022827"/>
    </source>
</evidence>
<dbReference type="Pfam" id="PF01593">
    <property type="entry name" value="Amino_oxidase"/>
    <property type="match status" value="1"/>
</dbReference>
<dbReference type="EMBL" id="NQWI01000055">
    <property type="protein sequence ID" value="PDW02691.1"/>
    <property type="molecule type" value="Genomic_DNA"/>
</dbReference>